<evidence type="ECO:0000256" key="9">
    <source>
        <dbReference type="SAM" id="Phobius"/>
    </source>
</evidence>
<evidence type="ECO:0000313" key="11">
    <source>
        <dbReference type="Proteomes" id="UP000288794"/>
    </source>
</evidence>
<evidence type="ECO:0000256" key="7">
    <source>
        <dbReference type="ARBA" id="ARBA00023136"/>
    </source>
</evidence>
<dbReference type="Proteomes" id="UP000288794">
    <property type="component" value="Unassembled WGS sequence"/>
</dbReference>
<dbReference type="AlphaFoldDB" id="A0A443IHJ1"/>
<keyword evidence="6" id="KW-0406">Ion transport</keyword>
<evidence type="ECO:0000256" key="2">
    <source>
        <dbReference type="ARBA" id="ARBA00022448"/>
    </source>
</evidence>
<protein>
    <recommendedName>
        <fullName evidence="12">Ibestrophin</fullName>
    </recommendedName>
</protein>
<name>A0A443IHJ1_9GAMM</name>
<reference evidence="10 11" key="1">
    <citation type="submission" date="2014-04" db="EMBL/GenBank/DDBJ databases">
        <title>Draft genome sequence of Pantoea beijingensis strain LMG 27579, an emerging pathogen to Pleurotus eryngii with potential industrial application.</title>
        <authorList>
            <person name="Xu F."/>
            <person name="Liu Y."/>
            <person name="Wang S."/>
            <person name="Yin Y."/>
            <person name="Ma Y."/>
            <person name="Zhao S."/>
            <person name="Rong C."/>
        </authorList>
    </citation>
    <scope>NUCLEOTIDE SEQUENCE [LARGE SCALE GENOMIC DNA]</scope>
    <source>
        <strain evidence="10 11">LMG 27579</strain>
    </source>
</reference>
<dbReference type="RefSeq" id="WP_128174205.1">
    <property type="nucleotide sequence ID" value="NZ_CP071409.1"/>
</dbReference>
<feature type="transmembrane region" description="Helical" evidence="9">
    <location>
        <begin position="52"/>
        <end position="70"/>
    </location>
</feature>
<evidence type="ECO:0000256" key="4">
    <source>
        <dbReference type="ARBA" id="ARBA00022692"/>
    </source>
</evidence>
<evidence type="ECO:0000256" key="5">
    <source>
        <dbReference type="ARBA" id="ARBA00022989"/>
    </source>
</evidence>
<keyword evidence="3" id="KW-1003">Cell membrane</keyword>
<evidence type="ECO:0000313" key="10">
    <source>
        <dbReference type="EMBL" id="RWR03472.1"/>
    </source>
</evidence>
<sequence length="301" mass="34558">MIIRPNCHWFIRLFAWQGSVLPGILFRLGLNLAMSLIAIFCLGWYESLGIKLTLAPFSLLGVSIAIFLGFRNSVCYARYTEARQMWGNLLIACRNIQRQALAICPHEAQQVTSLLLAFCYSMKHQLRGTDARHDLTRFLGENAEKILHRRAPTNFIELQLSQWLAEQRRNGQISDILYTNMDQNLNQLTQVLGGCERLASMPVPFAYGLLLHRTVYLFCTLLPFALVPDLHYMTPVVSVFISYTFLSLDTLAEELETPFGYAKNHLPMDAMCNNIEINLREMNQERDLPEAMHPDVRFRLT</sequence>
<accession>A0A443IHJ1</accession>
<dbReference type="Pfam" id="PF25539">
    <property type="entry name" value="Bestrophin_2"/>
    <property type="match status" value="1"/>
</dbReference>
<comment type="subcellular location">
    <subcellularLocation>
        <location evidence="1">Cell membrane</location>
        <topology evidence="1">Multi-pass membrane protein</topology>
    </subcellularLocation>
</comment>
<comment type="similarity">
    <text evidence="8">Belongs to the anion channel-forming bestrophin (TC 1.A.46) family.</text>
</comment>
<dbReference type="GO" id="GO:0005254">
    <property type="term" value="F:chloride channel activity"/>
    <property type="evidence" value="ECO:0007669"/>
    <property type="project" value="InterPro"/>
</dbReference>
<evidence type="ECO:0000256" key="6">
    <source>
        <dbReference type="ARBA" id="ARBA00023065"/>
    </source>
</evidence>
<evidence type="ECO:0000256" key="8">
    <source>
        <dbReference type="ARBA" id="ARBA00034708"/>
    </source>
</evidence>
<evidence type="ECO:0008006" key="12">
    <source>
        <dbReference type="Google" id="ProtNLM"/>
    </source>
</evidence>
<evidence type="ECO:0000256" key="3">
    <source>
        <dbReference type="ARBA" id="ARBA00022475"/>
    </source>
</evidence>
<dbReference type="GO" id="GO:0005886">
    <property type="term" value="C:plasma membrane"/>
    <property type="evidence" value="ECO:0007669"/>
    <property type="project" value="UniProtKB-SubCell"/>
</dbReference>
<feature type="transmembrane region" description="Helical" evidence="9">
    <location>
        <begin position="24"/>
        <end position="45"/>
    </location>
</feature>
<dbReference type="InterPro" id="IPR044669">
    <property type="entry name" value="YneE/VCCN1/2-like"/>
</dbReference>
<proteinExistence type="inferred from homology"/>
<dbReference type="PANTHER" id="PTHR33281:SF19">
    <property type="entry name" value="VOLTAGE-DEPENDENT ANION CHANNEL-FORMING PROTEIN YNEE"/>
    <property type="match status" value="1"/>
</dbReference>
<comment type="caution">
    <text evidence="10">The sequence shown here is derived from an EMBL/GenBank/DDBJ whole genome shotgun (WGS) entry which is preliminary data.</text>
</comment>
<keyword evidence="4 9" id="KW-0812">Transmembrane</keyword>
<dbReference type="EMBL" id="JMEE01000001">
    <property type="protein sequence ID" value="RWR03472.1"/>
    <property type="molecule type" value="Genomic_DNA"/>
</dbReference>
<evidence type="ECO:0000256" key="1">
    <source>
        <dbReference type="ARBA" id="ARBA00004651"/>
    </source>
</evidence>
<keyword evidence="11" id="KW-1185">Reference proteome</keyword>
<keyword evidence="5 9" id="KW-1133">Transmembrane helix</keyword>
<dbReference type="PANTHER" id="PTHR33281">
    <property type="entry name" value="UPF0187 PROTEIN YNEE"/>
    <property type="match status" value="1"/>
</dbReference>
<organism evidence="10 11">
    <name type="scientific">[Pantoea] beijingensis</name>
    <dbReference type="NCBI Taxonomy" id="1324864"/>
    <lineage>
        <taxon>Bacteria</taxon>
        <taxon>Pseudomonadati</taxon>
        <taxon>Pseudomonadota</taxon>
        <taxon>Gammaproteobacteria</taxon>
        <taxon>Enterobacterales</taxon>
        <taxon>Erwiniaceae</taxon>
        <taxon>Erwinia</taxon>
    </lineage>
</organism>
<gene>
    <name evidence="10" type="ORF">ED28_00360</name>
</gene>
<keyword evidence="7 9" id="KW-0472">Membrane</keyword>
<keyword evidence="2" id="KW-0813">Transport</keyword>